<dbReference type="SUPFAM" id="SSF81606">
    <property type="entry name" value="PP2C-like"/>
    <property type="match status" value="1"/>
</dbReference>
<keyword evidence="4" id="KW-1185">Reference proteome</keyword>
<dbReference type="GO" id="GO:0016791">
    <property type="term" value="F:phosphatase activity"/>
    <property type="evidence" value="ECO:0007669"/>
    <property type="project" value="TreeGrafter"/>
</dbReference>
<keyword evidence="1" id="KW-0378">Hydrolase</keyword>
<dbReference type="InterPro" id="IPR036457">
    <property type="entry name" value="PPM-type-like_dom_sf"/>
</dbReference>
<evidence type="ECO:0000256" key="1">
    <source>
        <dbReference type="ARBA" id="ARBA00022801"/>
    </source>
</evidence>
<dbReference type="RefSeq" id="WP_045317269.1">
    <property type="nucleotide sequence ID" value="NZ_JYJG01000412.1"/>
</dbReference>
<dbReference type="Pfam" id="PF07228">
    <property type="entry name" value="SpoIIE"/>
    <property type="match status" value="1"/>
</dbReference>
<dbReference type="AlphaFoldDB" id="A0A0F0GGD6"/>
<evidence type="ECO:0000313" key="4">
    <source>
        <dbReference type="Proteomes" id="UP000033393"/>
    </source>
</evidence>
<proteinExistence type="predicted"/>
<dbReference type="PANTHER" id="PTHR43156">
    <property type="entry name" value="STAGE II SPORULATION PROTEIN E-RELATED"/>
    <property type="match status" value="1"/>
</dbReference>
<name>A0A0F0GGD6_LENAE</name>
<dbReference type="InterPro" id="IPR029016">
    <property type="entry name" value="GAF-like_dom_sf"/>
</dbReference>
<comment type="caution">
    <text evidence="3">The sequence shown here is derived from an EMBL/GenBank/DDBJ whole genome shotgun (WGS) entry which is preliminary data.</text>
</comment>
<dbReference type="PATRIC" id="fig|68170.10.peg.1196"/>
<dbReference type="EMBL" id="JYJG01000412">
    <property type="protein sequence ID" value="KJK38315.1"/>
    <property type="molecule type" value="Genomic_DNA"/>
</dbReference>
<dbReference type="Gene3D" id="3.30.450.40">
    <property type="match status" value="1"/>
</dbReference>
<evidence type="ECO:0000313" key="3">
    <source>
        <dbReference type="EMBL" id="KJK38315.1"/>
    </source>
</evidence>
<sequence>MLANLLEDSHLATLERLPELVGQRAAAVGLSEVLILLADLREETLVAVHPAETRRFPVDASLAGRAFRDHTLVATARNGTQHFWIPLLDGTERIGVLGVAAPDRSESTVDHVRALSSLVALMLVSKRPHSDTYQRLVRSKPMAVAAEVVWPLMPPLTFATDNLVLTAVLEPAYEIGGDAIDYAIEGHVVHMSIFDAMGHDQSAGLTVALATGTCRSNRRRGANLVDTSVAVDEVIGEQFGGRRFATGVLAELDFHTGVLSWVNRGHPPPLVIRQGRWLRQLRCRPAPPMGFQLPGAPVLCHEHLEPGDRLLFYTDGIVEARDVHGRQFGLRRFADFVIRREADGCLAPETLRRLMRTVLDHQNGRLQDDASALLVEWQHDREKSLLVDTPNRV</sequence>
<dbReference type="PANTHER" id="PTHR43156:SF2">
    <property type="entry name" value="STAGE II SPORULATION PROTEIN E"/>
    <property type="match status" value="1"/>
</dbReference>
<dbReference type="STRING" id="68170.GCA_000974445_05199"/>
<feature type="domain" description="PPM-type phosphatase" evidence="2">
    <location>
        <begin position="160"/>
        <end position="377"/>
    </location>
</feature>
<protein>
    <recommendedName>
        <fullName evidence="2">PPM-type phosphatase domain-containing protein</fullName>
    </recommendedName>
</protein>
<dbReference type="InterPro" id="IPR001932">
    <property type="entry name" value="PPM-type_phosphatase-like_dom"/>
</dbReference>
<dbReference type="Gene3D" id="3.60.40.10">
    <property type="entry name" value="PPM-type phosphatase domain"/>
    <property type="match status" value="1"/>
</dbReference>
<gene>
    <name evidence="3" type="ORF">UK23_41345</name>
</gene>
<accession>A0A0F0GGD6</accession>
<dbReference type="OrthoDB" id="4935951at2"/>
<reference evidence="3 4" key="1">
    <citation type="submission" date="2015-02" db="EMBL/GenBank/DDBJ databases">
        <authorList>
            <person name="Ju K.-S."/>
            <person name="Doroghazi J.R."/>
            <person name="Metcalf W."/>
        </authorList>
    </citation>
    <scope>NUCLEOTIDE SEQUENCE [LARGE SCALE GENOMIC DNA]</scope>
    <source>
        <strain evidence="3 4">NRRL B-16140</strain>
    </source>
</reference>
<organism evidence="3 4">
    <name type="scientific">Lentzea aerocolonigenes</name>
    <name type="common">Lechevalieria aerocolonigenes</name>
    <name type="synonym">Saccharothrix aerocolonigenes</name>
    <dbReference type="NCBI Taxonomy" id="68170"/>
    <lineage>
        <taxon>Bacteria</taxon>
        <taxon>Bacillati</taxon>
        <taxon>Actinomycetota</taxon>
        <taxon>Actinomycetes</taxon>
        <taxon>Pseudonocardiales</taxon>
        <taxon>Pseudonocardiaceae</taxon>
        <taxon>Lentzea</taxon>
    </lineage>
</organism>
<dbReference type="SMART" id="SM00331">
    <property type="entry name" value="PP2C_SIG"/>
    <property type="match status" value="1"/>
</dbReference>
<dbReference type="eggNOG" id="COG2208">
    <property type="taxonomic scope" value="Bacteria"/>
</dbReference>
<evidence type="ECO:0000259" key="2">
    <source>
        <dbReference type="SMART" id="SM00331"/>
    </source>
</evidence>
<dbReference type="InterPro" id="IPR052016">
    <property type="entry name" value="Bact_Sigma-Reg"/>
</dbReference>
<dbReference type="Proteomes" id="UP000033393">
    <property type="component" value="Unassembled WGS sequence"/>
</dbReference>